<evidence type="ECO:0000313" key="2">
    <source>
        <dbReference type="Proteomes" id="UP001165565"/>
    </source>
</evidence>
<name>A0AA41ZAA7_9SPHN</name>
<dbReference type="Proteomes" id="UP001165565">
    <property type="component" value="Unassembled WGS sequence"/>
</dbReference>
<sequence length="212" mass="23204">MAGPAAAQFFMQAKDVSGQPVTGTETGLGPSLPGATPEEAKAAIIWNVRAALNVAALQCQFEPTLLAVSNYNAMLVDHKVELKRSWDVLGKYFARNNKTPKAAQNALDQFGTKTYSSFTTVAAQYNFCLAANDVGRDIVFAPRGGFGTVALQRIRELRNSLTPWGEQRFPRFVWPQTTLPRLDPICWKNGEWQVKKCGAQNFPPAGTGIAQR</sequence>
<proteinExistence type="predicted"/>
<comment type="caution">
    <text evidence="1">The sequence shown here is derived from an EMBL/GenBank/DDBJ whole genome shotgun (WGS) entry which is preliminary data.</text>
</comment>
<reference evidence="1" key="1">
    <citation type="submission" date="2022-06" db="EMBL/GenBank/DDBJ databases">
        <title>Sphingomonas sp. nov. isolated from rhizosphere soil of tomato.</title>
        <authorList>
            <person name="Dong H."/>
            <person name="Gao R."/>
        </authorList>
    </citation>
    <scope>NUCLEOTIDE SEQUENCE</scope>
    <source>
        <strain evidence="1">MMSM24</strain>
    </source>
</reference>
<dbReference type="EMBL" id="JANFAV010000007">
    <property type="protein sequence ID" value="MCW6535501.1"/>
    <property type="molecule type" value="Genomic_DNA"/>
</dbReference>
<evidence type="ECO:0000313" key="1">
    <source>
        <dbReference type="EMBL" id="MCW6535501.1"/>
    </source>
</evidence>
<dbReference type="RefSeq" id="WP_265269081.1">
    <property type="nucleotide sequence ID" value="NZ_JANFAU010000021.1"/>
</dbReference>
<gene>
    <name evidence="1" type="ORF">NEE01_11995</name>
</gene>
<dbReference type="AlphaFoldDB" id="A0AA41ZAA7"/>
<accession>A0AA41ZAA7</accession>
<protein>
    <submittedName>
        <fullName evidence="1">Uncharacterized protein</fullName>
    </submittedName>
</protein>
<keyword evidence="2" id="KW-1185">Reference proteome</keyword>
<organism evidence="1 2">
    <name type="scientific">Sphingomonas lycopersici</name>
    <dbReference type="NCBI Taxonomy" id="2951807"/>
    <lineage>
        <taxon>Bacteria</taxon>
        <taxon>Pseudomonadati</taxon>
        <taxon>Pseudomonadota</taxon>
        <taxon>Alphaproteobacteria</taxon>
        <taxon>Sphingomonadales</taxon>
        <taxon>Sphingomonadaceae</taxon>
        <taxon>Sphingomonas</taxon>
    </lineage>
</organism>